<evidence type="ECO:0000256" key="1">
    <source>
        <dbReference type="SAM" id="Phobius"/>
    </source>
</evidence>
<gene>
    <name evidence="2" type="ORF">NKR23_g6067</name>
</gene>
<protein>
    <recommendedName>
        <fullName evidence="4">Monooxygenase</fullName>
    </recommendedName>
</protein>
<dbReference type="InterPro" id="IPR011008">
    <property type="entry name" value="Dimeric_a/b-barrel"/>
</dbReference>
<dbReference type="InterPro" id="IPR025444">
    <property type="entry name" value="Monooxy_af470"/>
</dbReference>
<dbReference type="Proteomes" id="UP001174694">
    <property type="component" value="Unassembled WGS sequence"/>
</dbReference>
<name>A0AA38VI67_9PEZI</name>
<keyword evidence="1" id="KW-0472">Membrane</keyword>
<evidence type="ECO:0008006" key="4">
    <source>
        <dbReference type="Google" id="ProtNLM"/>
    </source>
</evidence>
<dbReference type="Pfam" id="PF13826">
    <property type="entry name" value="Monooxy_af470-like"/>
    <property type="match status" value="1"/>
</dbReference>
<keyword evidence="1" id="KW-1133">Transmembrane helix</keyword>
<evidence type="ECO:0000313" key="3">
    <source>
        <dbReference type="Proteomes" id="UP001174694"/>
    </source>
</evidence>
<reference evidence="2" key="1">
    <citation type="submission" date="2022-07" db="EMBL/GenBank/DDBJ databases">
        <title>Fungi with potential for degradation of polypropylene.</title>
        <authorList>
            <person name="Gostincar C."/>
        </authorList>
    </citation>
    <scope>NUCLEOTIDE SEQUENCE</scope>
    <source>
        <strain evidence="2">EXF-13308</strain>
    </source>
</reference>
<sequence length="278" mass="30639">MPQDEFKGLLSPTETRPRAASPGLAPIIKDAFGLQTLLVFGALIQMTLFTVFPPYLAIIPATLLALNALATTGFQVLAHPSNRFMCPIIPGRTSAQLPDYQTGRHGRDPASQPVVVFHFGARFNHPLGALAPGARETLSRAVAMIRELSSSAGYARYGLLGMQRYRGDDGPSSNALLLVMYFRDLEGLRRFAHDETHRRAWDWLARSGHGHISAFHETFVVERGSWETVYLDCEPMLLGKAAVKADREDGKEEWVPTLVSADHPSLKSMAKRMGREGT</sequence>
<keyword evidence="3" id="KW-1185">Reference proteome</keyword>
<comment type="caution">
    <text evidence="2">The sequence shown here is derived from an EMBL/GenBank/DDBJ whole genome shotgun (WGS) entry which is preliminary data.</text>
</comment>
<keyword evidence="1" id="KW-0812">Transmembrane</keyword>
<accession>A0AA38VI67</accession>
<dbReference type="EMBL" id="JANBVO010000017">
    <property type="protein sequence ID" value="KAJ9144055.1"/>
    <property type="molecule type" value="Genomic_DNA"/>
</dbReference>
<organism evidence="2 3">
    <name type="scientific">Pleurostoma richardsiae</name>
    <dbReference type="NCBI Taxonomy" id="41990"/>
    <lineage>
        <taxon>Eukaryota</taxon>
        <taxon>Fungi</taxon>
        <taxon>Dikarya</taxon>
        <taxon>Ascomycota</taxon>
        <taxon>Pezizomycotina</taxon>
        <taxon>Sordariomycetes</taxon>
        <taxon>Sordariomycetidae</taxon>
        <taxon>Calosphaeriales</taxon>
        <taxon>Pleurostomataceae</taxon>
        <taxon>Pleurostoma</taxon>
    </lineage>
</organism>
<feature type="transmembrane region" description="Helical" evidence="1">
    <location>
        <begin position="31"/>
        <end position="52"/>
    </location>
</feature>
<proteinExistence type="predicted"/>
<evidence type="ECO:0000313" key="2">
    <source>
        <dbReference type="EMBL" id="KAJ9144055.1"/>
    </source>
</evidence>
<dbReference type="AlphaFoldDB" id="A0AA38VI67"/>
<dbReference type="SUPFAM" id="SSF54909">
    <property type="entry name" value="Dimeric alpha+beta barrel"/>
    <property type="match status" value="1"/>
</dbReference>